<comment type="catalytic activity">
    <reaction evidence="7">
        <text>GDP-alpha-D-perosamine + 2-oxoglutarate = GDP-4-dehydro-alpha-D-rhamnose + L-glutamate</text>
        <dbReference type="Rhea" id="RHEA:36779"/>
        <dbReference type="ChEBI" id="CHEBI:16810"/>
        <dbReference type="ChEBI" id="CHEBI:29985"/>
        <dbReference type="ChEBI" id="CHEBI:57964"/>
        <dbReference type="ChEBI" id="CHEBI:73996"/>
        <dbReference type="EC" id="2.6.1.102"/>
    </reaction>
</comment>
<dbReference type="CDD" id="cd00616">
    <property type="entry name" value="AHBA_syn"/>
    <property type="match status" value="1"/>
</dbReference>
<evidence type="ECO:0000256" key="2">
    <source>
        <dbReference type="ARBA" id="ARBA00005125"/>
    </source>
</evidence>
<dbReference type="PANTHER" id="PTHR30244">
    <property type="entry name" value="TRANSAMINASE"/>
    <property type="match status" value="1"/>
</dbReference>
<dbReference type="GO" id="GO:0000271">
    <property type="term" value="P:polysaccharide biosynthetic process"/>
    <property type="evidence" value="ECO:0007669"/>
    <property type="project" value="TreeGrafter"/>
</dbReference>
<sequence length="382" mass="42499">MENLRKRIYLACPHMGGNEINYVMEAFAQNWIAPVGPNIAKFEKAIAAYIGVKHVAALTSGSAALHLALVLLGVQRGDEVIASTLTFAATINPVVYMGAVPILVDSEPDSWNMSPDLLEEAIRDRIKKGKRPKAIIPVHIYGMPANMSRIMEIANRYEIPVIEDAAEALGSRYRDQPAGSFGKLGVLSFNGNKIITTSGGGALVSNDEKLIDKARFLSTQARDDAPWYQHSEIGYNYRLSNVLAGIGLGQMEVIDERVKRKRALFDFYRKQFYDFEGVEFLAEPDGAHYSNFWLTCLTVDPLKCGVTRDEIRLALEKENIESRPTWKPMHLQPVFSACPAYVDGTSDRLFEFGLCLPSGTGMTDEECQEVSRIMQSCFKVVF</sequence>
<evidence type="ECO:0000256" key="8">
    <source>
        <dbReference type="ARBA" id="ARBA00066317"/>
    </source>
</evidence>
<dbReference type="Gene3D" id="3.90.1150.10">
    <property type="entry name" value="Aspartate Aminotransferase, domain 1"/>
    <property type="match status" value="1"/>
</dbReference>
<reference evidence="13 14" key="1">
    <citation type="journal article" date="2015" name="Microbes Environ.">
        <title>Distribution and evolution of nitrogen fixation genes in the phylum bacteroidetes.</title>
        <authorList>
            <person name="Inoue J."/>
            <person name="Oshima K."/>
            <person name="Suda W."/>
            <person name="Sakamoto M."/>
            <person name="Iino T."/>
            <person name="Noda S."/>
            <person name="Hongoh Y."/>
            <person name="Hattori M."/>
            <person name="Ohkuma M."/>
        </authorList>
    </citation>
    <scope>NUCLEOTIDE SEQUENCE [LARGE SCALE GENOMIC DNA]</scope>
    <source>
        <strain evidence="13">JCM 15548</strain>
    </source>
</reference>
<dbReference type="SUPFAM" id="SSF53383">
    <property type="entry name" value="PLP-dependent transferases"/>
    <property type="match status" value="1"/>
</dbReference>
<dbReference type="InterPro" id="IPR015421">
    <property type="entry name" value="PyrdxlP-dep_Trfase_major"/>
</dbReference>
<name>A0A0E9M3B8_9BACT</name>
<feature type="modified residue" description="N6-(pyridoxal phosphate)lysine" evidence="11">
    <location>
        <position position="193"/>
    </location>
</feature>
<evidence type="ECO:0000256" key="11">
    <source>
        <dbReference type="PIRSR" id="PIRSR000390-2"/>
    </source>
</evidence>
<comment type="similarity">
    <text evidence="6 12">Belongs to the DegT/DnrJ/EryC1 family.</text>
</comment>
<dbReference type="GO" id="GO:0030170">
    <property type="term" value="F:pyridoxal phosphate binding"/>
    <property type="evidence" value="ECO:0007669"/>
    <property type="project" value="TreeGrafter"/>
</dbReference>
<comment type="caution">
    <text evidence="13">The sequence shown here is derived from an EMBL/GenBank/DDBJ whole genome shotgun (WGS) entry which is preliminary data.</text>
</comment>
<dbReference type="InterPro" id="IPR015424">
    <property type="entry name" value="PyrdxlP-dep_Trfase"/>
</dbReference>
<feature type="active site" description="Proton acceptor" evidence="10">
    <location>
        <position position="193"/>
    </location>
</feature>
<evidence type="ECO:0000256" key="5">
    <source>
        <dbReference type="ARBA" id="ARBA00022898"/>
    </source>
</evidence>
<keyword evidence="5 11" id="KW-0663">Pyridoxal phosphate</keyword>
<evidence type="ECO:0000256" key="10">
    <source>
        <dbReference type="PIRSR" id="PIRSR000390-1"/>
    </source>
</evidence>
<dbReference type="RefSeq" id="WP_062127908.1">
    <property type="nucleotide sequence ID" value="NZ_BAZW01000056.1"/>
</dbReference>
<dbReference type="InterPro" id="IPR015422">
    <property type="entry name" value="PyrdxlP-dep_Trfase_small"/>
</dbReference>
<comment type="cofactor">
    <cofactor evidence="1">
        <name>pyridoxal 5'-phosphate</name>
        <dbReference type="ChEBI" id="CHEBI:597326"/>
    </cofactor>
</comment>
<dbReference type="FunFam" id="3.40.640.10:FF:000090">
    <property type="entry name" value="Pyridoxal phosphate-dependent aminotransferase"/>
    <property type="match status" value="1"/>
</dbReference>
<evidence type="ECO:0000313" key="14">
    <source>
        <dbReference type="Proteomes" id="UP000032900"/>
    </source>
</evidence>
<keyword evidence="3 13" id="KW-0032">Aminotransferase</keyword>
<dbReference type="EC" id="2.6.1.102" evidence="8"/>
<evidence type="ECO:0000313" key="13">
    <source>
        <dbReference type="EMBL" id="GAO31665.1"/>
    </source>
</evidence>
<comment type="pathway">
    <text evidence="2">Bacterial outer membrane biogenesis; LPS O-antigen biosynthesis.</text>
</comment>
<gene>
    <name evidence="13" type="ORF">JCM15548_14052</name>
</gene>
<evidence type="ECO:0000256" key="1">
    <source>
        <dbReference type="ARBA" id="ARBA00001933"/>
    </source>
</evidence>
<dbReference type="Proteomes" id="UP000032900">
    <property type="component" value="Unassembled WGS sequence"/>
</dbReference>
<dbReference type="PIRSF" id="PIRSF000390">
    <property type="entry name" value="PLP_StrS"/>
    <property type="match status" value="1"/>
</dbReference>
<evidence type="ECO:0000256" key="9">
    <source>
        <dbReference type="ARBA" id="ARBA00074221"/>
    </source>
</evidence>
<evidence type="ECO:0000256" key="4">
    <source>
        <dbReference type="ARBA" id="ARBA00022679"/>
    </source>
</evidence>
<dbReference type="GO" id="GO:0102933">
    <property type="term" value="F:GDP-4-dehydro-6-deoxy-D-mannose-4-aminotransferase activity"/>
    <property type="evidence" value="ECO:0007669"/>
    <property type="project" value="UniProtKB-EC"/>
</dbReference>
<evidence type="ECO:0000256" key="3">
    <source>
        <dbReference type="ARBA" id="ARBA00022576"/>
    </source>
</evidence>
<accession>A0A0E9M3B8</accession>
<protein>
    <recommendedName>
        <fullName evidence="9">GDP-perosamine synthase</fullName>
        <ecNumber evidence="8">2.6.1.102</ecNumber>
    </recommendedName>
</protein>
<dbReference type="STRING" id="1236989.JCM15548_14052"/>
<dbReference type="InterPro" id="IPR000653">
    <property type="entry name" value="DegT/StrS_aminotransferase"/>
</dbReference>
<dbReference type="AlphaFoldDB" id="A0A0E9M3B8"/>
<proteinExistence type="inferred from homology"/>
<keyword evidence="4 13" id="KW-0808">Transferase</keyword>
<evidence type="ECO:0000256" key="7">
    <source>
        <dbReference type="ARBA" id="ARBA00051587"/>
    </source>
</evidence>
<dbReference type="Gene3D" id="3.40.640.10">
    <property type="entry name" value="Type I PLP-dependent aspartate aminotransferase-like (Major domain)"/>
    <property type="match status" value="1"/>
</dbReference>
<dbReference type="EMBL" id="BAZW01000056">
    <property type="protein sequence ID" value="GAO31665.1"/>
    <property type="molecule type" value="Genomic_DNA"/>
</dbReference>
<dbReference type="OrthoDB" id="9810913at2"/>
<dbReference type="Pfam" id="PF01041">
    <property type="entry name" value="DegT_DnrJ_EryC1"/>
    <property type="match status" value="1"/>
</dbReference>
<keyword evidence="14" id="KW-1185">Reference proteome</keyword>
<dbReference type="PANTHER" id="PTHR30244:SF34">
    <property type="entry name" value="DTDP-4-AMINO-4,6-DIDEOXYGALACTOSE TRANSAMINASE"/>
    <property type="match status" value="1"/>
</dbReference>
<evidence type="ECO:0000256" key="12">
    <source>
        <dbReference type="RuleBase" id="RU004508"/>
    </source>
</evidence>
<evidence type="ECO:0000256" key="6">
    <source>
        <dbReference type="ARBA" id="ARBA00037999"/>
    </source>
</evidence>
<organism evidence="13 14">
    <name type="scientific">Geofilum rubicundum JCM 15548</name>
    <dbReference type="NCBI Taxonomy" id="1236989"/>
    <lineage>
        <taxon>Bacteria</taxon>
        <taxon>Pseudomonadati</taxon>
        <taxon>Bacteroidota</taxon>
        <taxon>Bacteroidia</taxon>
        <taxon>Marinilabiliales</taxon>
        <taxon>Marinilabiliaceae</taxon>
        <taxon>Geofilum</taxon>
    </lineage>
</organism>